<dbReference type="PANTHER" id="PTHR33463:SF187">
    <property type="entry name" value="AND NB-ARC DOMAIN DISEASE RESISTANCE PROTEIN, PUTATIVE-RELATED"/>
    <property type="match status" value="1"/>
</dbReference>
<dbReference type="Gene3D" id="3.40.50.300">
    <property type="entry name" value="P-loop containing nucleotide triphosphate hydrolases"/>
    <property type="match status" value="1"/>
</dbReference>
<dbReference type="FunFam" id="1.10.10.10:FF:000322">
    <property type="entry name" value="Probable disease resistance protein At1g63360"/>
    <property type="match status" value="1"/>
</dbReference>
<dbReference type="GO" id="GO:0005524">
    <property type="term" value="F:ATP binding"/>
    <property type="evidence" value="ECO:0007669"/>
    <property type="project" value="UniProtKB-KW"/>
</dbReference>
<dbReference type="GO" id="GO:0043531">
    <property type="term" value="F:ADP binding"/>
    <property type="evidence" value="ECO:0007669"/>
    <property type="project" value="InterPro"/>
</dbReference>
<keyword evidence="2" id="KW-0433">Leucine-rich repeat</keyword>
<feature type="domain" description="Disease resistance protein At4g27190-like leucine-rich repeats" evidence="10">
    <location>
        <begin position="823"/>
        <end position="932"/>
    </location>
</feature>
<evidence type="ECO:0000256" key="3">
    <source>
        <dbReference type="ARBA" id="ARBA00022737"/>
    </source>
</evidence>
<gene>
    <name evidence="12" type="ORF">RHGRI_032485</name>
</gene>
<dbReference type="InterPro" id="IPR032675">
    <property type="entry name" value="LRR_dom_sf"/>
</dbReference>
<feature type="coiled-coil region" evidence="7">
    <location>
        <begin position="27"/>
        <end position="61"/>
    </location>
</feature>
<comment type="similarity">
    <text evidence="1">Belongs to the disease resistance NB-LRR family.</text>
</comment>
<dbReference type="GO" id="GO:0051607">
    <property type="term" value="P:defense response to virus"/>
    <property type="evidence" value="ECO:0007669"/>
    <property type="project" value="UniProtKB-ARBA"/>
</dbReference>
<dbReference type="SUPFAM" id="SSF52058">
    <property type="entry name" value="L domain-like"/>
    <property type="match status" value="1"/>
</dbReference>
<keyword evidence="5" id="KW-0611">Plant defense</keyword>
<dbReference type="InterPro" id="IPR058922">
    <property type="entry name" value="WHD_DRP"/>
</dbReference>
<dbReference type="InterPro" id="IPR027417">
    <property type="entry name" value="P-loop_NTPase"/>
</dbReference>
<dbReference type="EMBL" id="JACTNZ010000011">
    <property type="protein sequence ID" value="KAG5526221.1"/>
    <property type="molecule type" value="Genomic_DNA"/>
</dbReference>
<evidence type="ECO:0000256" key="5">
    <source>
        <dbReference type="ARBA" id="ARBA00022821"/>
    </source>
</evidence>
<evidence type="ECO:0000256" key="2">
    <source>
        <dbReference type="ARBA" id="ARBA00022614"/>
    </source>
</evidence>
<keyword evidence="7" id="KW-0175">Coiled coil</keyword>
<feature type="domain" description="Disease resistance protein winged helix" evidence="11">
    <location>
        <begin position="408"/>
        <end position="478"/>
    </location>
</feature>
<dbReference type="InterPro" id="IPR003591">
    <property type="entry name" value="Leu-rich_rpt_typical-subtyp"/>
</dbReference>
<accession>A0AAV6ICK5</accession>
<dbReference type="SUPFAM" id="SSF52540">
    <property type="entry name" value="P-loop containing nucleoside triphosphate hydrolases"/>
    <property type="match status" value="1"/>
</dbReference>
<evidence type="ECO:0008006" key="14">
    <source>
        <dbReference type="Google" id="ProtNLM"/>
    </source>
</evidence>
<dbReference type="Pfam" id="PF13855">
    <property type="entry name" value="LRR_8"/>
    <property type="match status" value="1"/>
</dbReference>
<keyword evidence="3" id="KW-0677">Repeat</keyword>
<dbReference type="Pfam" id="PF00931">
    <property type="entry name" value="NB-ARC"/>
    <property type="match status" value="1"/>
</dbReference>
<evidence type="ECO:0000256" key="7">
    <source>
        <dbReference type="SAM" id="Coils"/>
    </source>
</evidence>
<feature type="coiled-coil region" evidence="7">
    <location>
        <begin position="1138"/>
        <end position="1190"/>
    </location>
</feature>
<sequence>MNLLGSILEIAKNIKELFGFGEWYGYYNGLEGNMRNLKRKMENLSAQENDINAEISRAERQPWKRRKKEVEVWLKDVPQLKDDVQRLEQGVVGERNAWNVIPRARLGKHIFQKVQEAAELQEKGKSFNDLLVDDFPTDGLLMPPTKDFVEFTKARNVERVWECLMNDDVRKIGVYGMGGIGKTTIMNHIQNRLLEEKDKFDGVFWVTVSKAFNIIKLQSDIAKELNFSLSDDEDERRRAKHLHAAFSRGKKYVLIIDDLWEDFLLERVGIPEPTQCNGCKIVLTTRSLDVCRRMDCTSVKVELLTQQEALTLFVRKAGRNGTVLAPEVEEIAAKIAEQCACLPLAVVTVARSLRALEGTHEWRDALNDLISSRKDTSDGETEVFEILKYSYDRLGNKVLQDCFLYCSLYPEGHLILVNELIEYWIVEELIADMESVERQFDKGHAILAKLKSSCLLESVTGMFGQEWVRMHDSIRDMALRITTSSPRFMVKADERITSVPYEHWYEDLERISFMDSSISELPDTPPVCRRLTTLLLNCQYYKSMLEVIPDSFFTNMPCLEVLDLSRSKITSLPKSISNLENLHALILDNCNQLKYVPSLKKLKALKKFVLTNSKIEELPEGIEELVNLRKLDLAANFDIKRTFPSVKLCRLSKLHYLRIDGTGIEVSVEDLQCLSQLKVVAVRFHNVQELTRYAISQQFQGLQKYGLTVGKCALCEKDLGREVRISFESVPFGSAVDQLVLPAGIELFGLEEFDDPFSLSAIPCFKDAKYKRKFVVKFCAGLESIFSSSTFSEDGHFSLGTVEEFDLECLTRFRVLFDGIAPPHNIYFNLKKLRLSECDAVKYIFPVQLLQNFPNLKSLSVVRCKYVEDIIVEIAETSDRGHHQDYSNLISLPKLENLELRHLPRLNSIYNGVMVCPSIAEVEVYDCPMVLRLPLSLHMDGEQATAPPALKEIMAEEEWWETLEWDDPLTKTILQPFYKDYYPEDSDDDYFEDLNDDYDDYSEDLDDDYSEDLDDLIDPNKLPDESGDVLSSMSPSLSAEDLGHPAEQHVDLTGVVAEAEVHRSFSPSYTMADGRVLLLKDSVNEEPNLVVTLLRGLALPRDYDQAGQAALKAYDKAGKVSTERERYRTNRDNFRAKFKVSESHLKETEAEADQLKKDLADARAAAANAEAEVKRMREAEKEKLRQADAKGYEAGILRAALEYMQTAHKMVNDKLEVRLPDFYRLEYPDDTEFLSKCLVSRWIHASFDQDFPEEPDDDLLYMFLSIPLPDESDDDLSSLSSDAMIPTNYNT</sequence>
<dbReference type="Pfam" id="PF23247">
    <property type="entry name" value="LRR_RPS2"/>
    <property type="match status" value="1"/>
</dbReference>
<dbReference type="InterPro" id="IPR002182">
    <property type="entry name" value="NB-ARC"/>
</dbReference>
<dbReference type="PANTHER" id="PTHR33463">
    <property type="entry name" value="NB-ARC DOMAIN-CONTAINING PROTEIN-RELATED"/>
    <property type="match status" value="1"/>
</dbReference>
<evidence type="ECO:0000313" key="12">
    <source>
        <dbReference type="EMBL" id="KAG5526221.1"/>
    </source>
</evidence>
<dbReference type="InterPro" id="IPR057135">
    <property type="entry name" value="At4g27190-like_LRR"/>
</dbReference>
<reference evidence="12" key="1">
    <citation type="submission" date="2020-08" db="EMBL/GenBank/DDBJ databases">
        <title>Plant Genome Project.</title>
        <authorList>
            <person name="Zhang R.-G."/>
        </authorList>
    </citation>
    <scope>NUCLEOTIDE SEQUENCE</scope>
    <source>
        <strain evidence="12">WSP0</strain>
        <tissue evidence="12">Leaf</tissue>
    </source>
</reference>
<evidence type="ECO:0000259" key="9">
    <source>
        <dbReference type="Pfam" id="PF00931"/>
    </source>
</evidence>
<feature type="domain" description="NB-ARC" evidence="9">
    <location>
        <begin position="156"/>
        <end position="320"/>
    </location>
</feature>
<dbReference type="FunFam" id="3.40.50.300:FF:001091">
    <property type="entry name" value="Probable disease resistance protein At1g61300"/>
    <property type="match status" value="1"/>
</dbReference>
<dbReference type="InterPro" id="IPR001611">
    <property type="entry name" value="Leu-rich_rpt"/>
</dbReference>
<feature type="region of interest" description="Disordered" evidence="8">
    <location>
        <begin position="988"/>
        <end position="1042"/>
    </location>
</feature>
<protein>
    <recommendedName>
        <fullName evidence="14">NB-ARC domain-containing protein</fullName>
    </recommendedName>
</protein>
<proteinExistence type="inferred from homology"/>
<dbReference type="Gene3D" id="1.10.8.430">
    <property type="entry name" value="Helical domain of apoptotic protease-activating factors"/>
    <property type="match status" value="1"/>
</dbReference>
<dbReference type="Gene3D" id="3.80.10.10">
    <property type="entry name" value="Ribonuclease Inhibitor"/>
    <property type="match status" value="2"/>
</dbReference>
<keyword evidence="4" id="KW-0547">Nucleotide-binding</keyword>
<comment type="caution">
    <text evidence="12">The sequence shown here is derived from an EMBL/GenBank/DDBJ whole genome shotgun (WGS) entry which is preliminary data.</text>
</comment>
<evidence type="ECO:0000256" key="1">
    <source>
        <dbReference type="ARBA" id="ARBA00008894"/>
    </source>
</evidence>
<dbReference type="Pfam" id="PF23559">
    <property type="entry name" value="WHD_DRP"/>
    <property type="match status" value="1"/>
</dbReference>
<dbReference type="Proteomes" id="UP000823749">
    <property type="component" value="Chromosome 11"/>
</dbReference>
<evidence type="ECO:0000259" key="11">
    <source>
        <dbReference type="Pfam" id="PF23559"/>
    </source>
</evidence>
<dbReference type="InterPro" id="IPR042197">
    <property type="entry name" value="Apaf_helical"/>
</dbReference>
<evidence type="ECO:0000256" key="8">
    <source>
        <dbReference type="SAM" id="MobiDB-lite"/>
    </source>
</evidence>
<evidence type="ECO:0000256" key="4">
    <source>
        <dbReference type="ARBA" id="ARBA00022741"/>
    </source>
</evidence>
<keyword evidence="13" id="KW-1185">Reference proteome</keyword>
<evidence type="ECO:0000313" key="13">
    <source>
        <dbReference type="Proteomes" id="UP000823749"/>
    </source>
</evidence>
<dbReference type="PRINTS" id="PR00364">
    <property type="entry name" value="DISEASERSIST"/>
</dbReference>
<dbReference type="SMART" id="SM00369">
    <property type="entry name" value="LRR_TYP"/>
    <property type="match status" value="2"/>
</dbReference>
<feature type="compositionally biased region" description="Acidic residues" evidence="8">
    <location>
        <begin position="988"/>
        <end position="1017"/>
    </location>
</feature>
<feature type="region of interest" description="Disordered" evidence="8">
    <location>
        <begin position="1272"/>
        <end position="1291"/>
    </location>
</feature>
<dbReference type="InterPro" id="IPR050905">
    <property type="entry name" value="Plant_NBS-LRR"/>
</dbReference>
<evidence type="ECO:0000259" key="10">
    <source>
        <dbReference type="Pfam" id="PF23247"/>
    </source>
</evidence>
<keyword evidence="6" id="KW-0067">ATP-binding</keyword>
<name>A0AAV6ICK5_9ERIC</name>
<evidence type="ECO:0000256" key="6">
    <source>
        <dbReference type="ARBA" id="ARBA00022840"/>
    </source>
</evidence>
<organism evidence="12 13">
    <name type="scientific">Rhododendron griersonianum</name>
    <dbReference type="NCBI Taxonomy" id="479676"/>
    <lineage>
        <taxon>Eukaryota</taxon>
        <taxon>Viridiplantae</taxon>
        <taxon>Streptophyta</taxon>
        <taxon>Embryophyta</taxon>
        <taxon>Tracheophyta</taxon>
        <taxon>Spermatophyta</taxon>
        <taxon>Magnoliopsida</taxon>
        <taxon>eudicotyledons</taxon>
        <taxon>Gunneridae</taxon>
        <taxon>Pentapetalae</taxon>
        <taxon>asterids</taxon>
        <taxon>Ericales</taxon>
        <taxon>Ericaceae</taxon>
        <taxon>Ericoideae</taxon>
        <taxon>Rhodoreae</taxon>
        <taxon>Rhododendron</taxon>
    </lineage>
</organism>